<dbReference type="InterPro" id="IPR050498">
    <property type="entry name" value="Ycf3"/>
</dbReference>
<dbReference type="PANTHER" id="PTHR44858">
    <property type="entry name" value="TETRATRICOPEPTIDE REPEAT PROTEIN 6"/>
    <property type="match status" value="1"/>
</dbReference>
<dbReference type="Pfam" id="PF13181">
    <property type="entry name" value="TPR_8"/>
    <property type="match status" value="2"/>
</dbReference>
<sequence length="325" mass="38029">MEQAFYDRGLEKSSQKKYAEAIKEFDRAIRVNSQFLSAYYQRGLAYFDLGDFRRAIADFNETLHLDPFYAKAHCSRGLAHLAAGNPQAALKDANRAVELDITYAQAYSLRGVLFRRLNNPAIAIGNLKKAAELYLEIQDKVNCRRCLQQIEDIKKSRPPDKPKPTPPEFWEELKNKVLRGDLREALDDCDWLLRINRQDPKTYYHRGRIYLEWGNTAAAIEDFKKAAEYFQKQGNEIEMQRMFDLLQQLRSNPPRYAERTTPTPPPFIPDIPSPRTILHHKLYRLVGNWEIAQGLVKRLKNSHPGNPEEWYWEKAIYDIERDRGR</sequence>
<organism evidence="4 5">
    <name type="scientific">Lusitaniella coriacea LEGE 07157</name>
    <dbReference type="NCBI Taxonomy" id="945747"/>
    <lineage>
        <taxon>Bacteria</taxon>
        <taxon>Bacillati</taxon>
        <taxon>Cyanobacteriota</taxon>
        <taxon>Cyanophyceae</taxon>
        <taxon>Spirulinales</taxon>
        <taxon>Lusitaniellaceae</taxon>
        <taxon>Lusitaniella</taxon>
    </lineage>
</organism>
<evidence type="ECO:0000313" key="5">
    <source>
        <dbReference type="Proteomes" id="UP000654482"/>
    </source>
</evidence>
<keyword evidence="2 3" id="KW-0802">TPR repeat</keyword>
<dbReference type="SUPFAM" id="SSF48452">
    <property type="entry name" value="TPR-like"/>
    <property type="match status" value="1"/>
</dbReference>
<comment type="caution">
    <text evidence="4">The sequence shown here is derived from an EMBL/GenBank/DDBJ whole genome shotgun (WGS) entry which is preliminary data.</text>
</comment>
<dbReference type="PANTHER" id="PTHR44858:SF1">
    <property type="entry name" value="UDP-N-ACETYLGLUCOSAMINE--PEPTIDE N-ACETYLGLUCOSAMINYLTRANSFERASE SPINDLY-RELATED"/>
    <property type="match status" value="1"/>
</dbReference>
<dbReference type="PROSITE" id="PS50293">
    <property type="entry name" value="TPR_REGION"/>
    <property type="match status" value="1"/>
</dbReference>
<evidence type="ECO:0000313" key="4">
    <source>
        <dbReference type="EMBL" id="MBE9115616.1"/>
    </source>
</evidence>
<evidence type="ECO:0000256" key="3">
    <source>
        <dbReference type="PROSITE-ProRule" id="PRU00339"/>
    </source>
</evidence>
<accession>A0A8J7DW14</accession>
<evidence type="ECO:0000256" key="2">
    <source>
        <dbReference type="ARBA" id="ARBA00022803"/>
    </source>
</evidence>
<dbReference type="InterPro" id="IPR019734">
    <property type="entry name" value="TPR_rpt"/>
</dbReference>
<dbReference type="AlphaFoldDB" id="A0A8J7DW14"/>
<dbReference type="Pfam" id="PF13432">
    <property type="entry name" value="TPR_16"/>
    <property type="match status" value="1"/>
</dbReference>
<dbReference type="PROSITE" id="PS50005">
    <property type="entry name" value="TPR"/>
    <property type="match status" value="3"/>
</dbReference>
<dbReference type="InterPro" id="IPR011990">
    <property type="entry name" value="TPR-like_helical_dom_sf"/>
</dbReference>
<dbReference type="Gene3D" id="1.25.40.10">
    <property type="entry name" value="Tetratricopeptide repeat domain"/>
    <property type="match status" value="3"/>
</dbReference>
<name>A0A8J7DW14_9CYAN</name>
<dbReference type="Proteomes" id="UP000654482">
    <property type="component" value="Unassembled WGS sequence"/>
</dbReference>
<gene>
    <name evidence="4" type="ORF">IQ249_06870</name>
</gene>
<dbReference type="SMART" id="SM00028">
    <property type="entry name" value="TPR"/>
    <property type="match status" value="5"/>
</dbReference>
<reference evidence="4" key="1">
    <citation type="submission" date="2020-10" db="EMBL/GenBank/DDBJ databases">
        <authorList>
            <person name="Castelo-Branco R."/>
            <person name="Eusebio N."/>
            <person name="Adriana R."/>
            <person name="Vieira A."/>
            <person name="Brugerolle De Fraissinette N."/>
            <person name="Rezende De Castro R."/>
            <person name="Schneider M.P."/>
            <person name="Vasconcelos V."/>
            <person name="Leao P.N."/>
        </authorList>
    </citation>
    <scope>NUCLEOTIDE SEQUENCE</scope>
    <source>
        <strain evidence="4">LEGE 07157</strain>
    </source>
</reference>
<keyword evidence="1" id="KW-0677">Repeat</keyword>
<keyword evidence="5" id="KW-1185">Reference proteome</keyword>
<dbReference type="RefSeq" id="WP_194028709.1">
    <property type="nucleotide sequence ID" value="NZ_JADEWZ010000008.1"/>
</dbReference>
<dbReference type="EMBL" id="JADEWZ010000008">
    <property type="protein sequence ID" value="MBE9115616.1"/>
    <property type="molecule type" value="Genomic_DNA"/>
</dbReference>
<protein>
    <submittedName>
        <fullName evidence="4">Tetratricopeptide repeat protein</fullName>
    </submittedName>
</protein>
<feature type="repeat" description="TPR" evidence="3">
    <location>
        <begin position="200"/>
        <end position="233"/>
    </location>
</feature>
<evidence type="ECO:0000256" key="1">
    <source>
        <dbReference type="ARBA" id="ARBA00022737"/>
    </source>
</evidence>
<feature type="repeat" description="TPR" evidence="3">
    <location>
        <begin position="36"/>
        <end position="69"/>
    </location>
</feature>
<feature type="repeat" description="TPR" evidence="3">
    <location>
        <begin position="2"/>
        <end position="35"/>
    </location>
</feature>
<proteinExistence type="predicted"/>